<dbReference type="AlphaFoldDB" id="A0A4D4JFW7"/>
<comment type="caution">
    <text evidence="2">The sequence shown here is derived from an EMBL/GenBank/DDBJ whole genome shotgun (WGS) entry which is preliminary data.</text>
</comment>
<evidence type="ECO:0000256" key="1">
    <source>
        <dbReference type="SAM" id="Phobius"/>
    </source>
</evidence>
<evidence type="ECO:0000313" key="2">
    <source>
        <dbReference type="EMBL" id="GDY33296.1"/>
    </source>
</evidence>
<dbReference type="RefSeq" id="WP_137816257.1">
    <property type="nucleotide sequence ID" value="NZ_BJFL01000038.1"/>
</dbReference>
<proteinExistence type="predicted"/>
<feature type="transmembrane region" description="Helical" evidence="1">
    <location>
        <begin position="45"/>
        <end position="66"/>
    </location>
</feature>
<dbReference type="Pfam" id="PF03596">
    <property type="entry name" value="Cad"/>
    <property type="match status" value="1"/>
</dbReference>
<keyword evidence="1" id="KW-0812">Transmembrane</keyword>
<feature type="transmembrane region" description="Helical" evidence="1">
    <location>
        <begin position="172"/>
        <end position="194"/>
    </location>
</feature>
<organism evidence="2 3">
    <name type="scientific">Gandjariella thermophila</name>
    <dbReference type="NCBI Taxonomy" id="1931992"/>
    <lineage>
        <taxon>Bacteria</taxon>
        <taxon>Bacillati</taxon>
        <taxon>Actinomycetota</taxon>
        <taxon>Actinomycetes</taxon>
        <taxon>Pseudonocardiales</taxon>
        <taxon>Pseudonocardiaceae</taxon>
        <taxon>Gandjariella</taxon>
    </lineage>
</organism>
<sequence length="203" mass="20771">MGQSAATVTTAIGVFASTNVDLFALLVVLFLGARNGGPRGWQVVLGQYLGFAAVVAASAALAAGLAAVPETWIGLLGLFPLGLGVRGLVRAARGSDGTPEVRRGRLSTATAAALCISVGGDNLSVYVVLFRTQSPVQSALTVAVFLVLLAVWCTAARLVATHKSVLAVLTRVSPWLVPAALVSIGAVILVRTGLLVRLARLAF</sequence>
<gene>
    <name evidence="2" type="ORF">GTS_49290</name>
</gene>
<name>A0A4D4JFW7_9PSEU</name>
<feature type="transmembrane region" description="Helical" evidence="1">
    <location>
        <begin position="72"/>
        <end position="89"/>
    </location>
</feature>
<dbReference type="InterPro" id="IPR004676">
    <property type="entry name" value="Cd-R_transporter"/>
</dbReference>
<feature type="transmembrane region" description="Helical" evidence="1">
    <location>
        <begin position="136"/>
        <end position="160"/>
    </location>
</feature>
<keyword evidence="3" id="KW-1185">Reference proteome</keyword>
<evidence type="ECO:0000313" key="3">
    <source>
        <dbReference type="Proteomes" id="UP000298860"/>
    </source>
</evidence>
<feature type="transmembrane region" description="Helical" evidence="1">
    <location>
        <begin position="109"/>
        <end position="130"/>
    </location>
</feature>
<accession>A0A4D4JFW7</accession>
<keyword evidence="1" id="KW-0472">Membrane</keyword>
<keyword evidence="1" id="KW-1133">Transmembrane helix</keyword>
<dbReference type="Proteomes" id="UP000298860">
    <property type="component" value="Unassembled WGS sequence"/>
</dbReference>
<dbReference type="EMBL" id="BJFL01000038">
    <property type="protein sequence ID" value="GDY33296.1"/>
    <property type="molecule type" value="Genomic_DNA"/>
</dbReference>
<dbReference type="OrthoDB" id="7995400at2"/>
<reference evidence="3" key="1">
    <citation type="submission" date="2019-04" db="EMBL/GenBank/DDBJ databases">
        <title>Draft genome sequence of Pseudonocardiaceae bacterium SL3-2-4.</title>
        <authorList>
            <person name="Ningsih F."/>
            <person name="Yokota A."/>
            <person name="Sakai Y."/>
            <person name="Nanatani K."/>
            <person name="Yabe S."/>
            <person name="Oetari A."/>
            <person name="Sjamsuridzal W."/>
        </authorList>
    </citation>
    <scope>NUCLEOTIDE SEQUENCE [LARGE SCALE GENOMIC DNA]</scope>
    <source>
        <strain evidence="3">SL3-2-4</strain>
    </source>
</reference>
<feature type="transmembrane region" description="Helical" evidence="1">
    <location>
        <begin position="12"/>
        <end position="33"/>
    </location>
</feature>
<protein>
    <submittedName>
        <fullName evidence="2">Cadmium transporter</fullName>
    </submittedName>
</protein>